<dbReference type="GO" id="GO:0000272">
    <property type="term" value="P:polysaccharide catabolic process"/>
    <property type="evidence" value="ECO:0007669"/>
    <property type="project" value="InterPro"/>
</dbReference>
<protein>
    <recommendedName>
        <fullName evidence="2">Secretion system C-terminal sorting domain-containing protein</fullName>
    </recommendedName>
</protein>
<dbReference type="InterPro" id="IPR018247">
    <property type="entry name" value="EF_Hand_1_Ca_BS"/>
</dbReference>
<organism evidence="1">
    <name type="scientific">marine metagenome</name>
    <dbReference type="NCBI Taxonomy" id="408172"/>
    <lineage>
        <taxon>unclassified sequences</taxon>
        <taxon>metagenomes</taxon>
        <taxon>ecological metagenomes</taxon>
    </lineage>
</organism>
<reference evidence="1" key="1">
    <citation type="submission" date="2018-05" db="EMBL/GenBank/DDBJ databases">
        <authorList>
            <person name="Lanie J.A."/>
            <person name="Ng W.-L."/>
            <person name="Kazmierczak K.M."/>
            <person name="Andrzejewski T.M."/>
            <person name="Davidsen T.M."/>
            <person name="Wayne K.J."/>
            <person name="Tettelin H."/>
            <person name="Glass J.I."/>
            <person name="Rusch D."/>
            <person name="Podicherti R."/>
            <person name="Tsui H.-C.T."/>
            <person name="Winkler M.E."/>
        </authorList>
    </citation>
    <scope>NUCLEOTIDE SEQUENCE</scope>
</reference>
<dbReference type="EMBL" id="UINC01179664">
    <property type="protein sequence ID" value="SVD88464.1"/>
    <property type="molecule type" value="Genomic_DNA"/>
</dbReference>
<sequence>NETIDSLIFMNNIFFYPNEFGISEDTDHFIFINNFFDIDPQFCDEDSNEFTVSNISPALNNGDGGQNIGIYDVGCQRVMVYPGDTDNNGIVDEYDVLPIAIYFHESGQTNDSVSSFSWNPHLRFAFESGYATYADANGDGIVDQQDVIGIGVNWANTHENTGNYHNSIIEDSTLLYQNMKALKIIYESLSGESDAVIAMRSLLEGILDKPIPSKFEVSQNYPNPFNSSTIIKFALPKTTEVTINIFNLMGQQVLSPVKTK</sequence>
<name>A0A382YYX7_9ZZZZ</name>
<accession>A0A382YYX7</accession>
<dbReference type="InterPro" id="IPR036439">
    <property type="entry name" value="Dockerin_dom_sf"/>
</dbReference>
<evidence type="ECO:0000313" key="1">
    <source>
        <dbReference type="EMBL" id="SVD88464.1"/>
    </source>
</evidence>
<proteinExistence type="predicted"/>
<dbReference type="PROSITE" id="PS00018">
    <property type="entry name" value="EF_HAND_1"/>
    <property type="match status" value="2"/>
</dbReference>
<feature type="non-terminal residue" evidence="1">
    <location>
        <position position="260"/>
    </location>
</feature>
<evidence type="ECO:0008006" key="2">
    <source>
        <dbReference type="Google" id="ProtNLM"/>
    </source>
</evidence>
<dbReference type="AlphaFoldDB" id="A0A382YYX7"/>
<feature type="non-terminal residue" evidence="1">
    <location>
        <position position="1"/>
    </location>
</feature>
<gene>
    <name evidence="1" type="ORF">METZ01_LOCUS441318</name>
</gene>
<dbReference type="Gene3D" id="1.10.1330.10">
    <property type="entry name" value="Dockerin domain"/>
    <property type="match status" value="1"/>
</dbReference>